<keyword evidence="2" id="KW-1185">Reference proteome</keyword>
<gene>
    <name evidence="1" type="ORF">DHETER_LOCUS10050</name>
</gene>
<name>A0ACA9NN61_9GLOM</name>
<evidence type="ECO:0000313" key="2">
    <source>
        <dbReference type="Proteomes" id="UP000789702"/>
    </source>
</evidence>
<reference evidence="1" key="1">
    <citation type="submission" date="2021-06" db="EMBL/GenBank/DDBJ databases">
        <authorList>
            <person name="Kallberg Y."/>
            <person name="Tangrot J."/>
            <person name="Rosling A."/>
        </authorList>
    </citation>
    <scope>NUCLEOTIDE SEQUENCE</scope>
    <source>
        <strain evidence="1">IL203A</strain>
    </source>
</reference>
<protein>
    <submittedName>
        <fullName evidence="1">15361_t:CDS:1</fullName>
    </submittedName>
</protein>
<comment type="caution">
    <text evidence="1">The sequence shown here is derived from an EMBL/GenBank/DDBJ whole genome shotgun (WGS) entry which is preliminary data.</text>
</comment>
<accession>A0ACA9NN61</accession>
<dbReference type="Proteomes" id="UP000789702">
    <property type="component" value="Unassembled WGS sequence"/>
</dbReference>
<organism evidence="1 2">
    <name type="scientific">Dentiscutata heterogama</name>
    <dbReference type="NCBI Taxonomy" id="1316150"/>
    <lineage>
        <taxon>Eukaryota</taxon>
        <taxon>Fungi</taxon>
        <taxon>Fungi incertae sedis</taxon>
        <taxon>Mucoromycota</taxon>
        <taxon>Glomeromycotina</taxon>
        <taxon>Glomeromycetes</taxon>
        <taxon>Diversisporales</taxon>
        <taxon>Gigasporaceae</taxon>
        <taxon>Dentiscutata</taxon>
    </lineage>
</organism>
<proteinExistence type="predicted"/>
<feature type="non-terminal residue" evidence="1">
    <location>
        <position position="67"/>
    </location>
</feature>
<evidence type="ECO:0000313" key="1">
    <source>
        <dbReference type="EMBL" id="CAG8667909.1"/>
    </source>
</evidence>
<dbReference type="EMBL" id="CAJVPU010018776">
    <property type="protein sequence ID" value="CAG8667909.1"/>
    <property type="molecule type" value="Genomic_DNA"/>
</dbReference>
<sequence>MNEICETVPSQKGGIKIKVDRCTGRAVTQLWDDKHYLKSFSKHKQHAPQAHKPEVAKVVPQIKQQAK</sequence>